<accession>A0A067N9I9</accession>
<organism evidence="3 4">
    <name type="scientific">Botryobasidium botryosum (strain FD-172 SS1)</name>
    <dbReference type="NCBI Taxonomy" id="930990"/>
    <lineage>
        <taxon>Eukaryota</taxon>
        <taxon>Fungi</taxon>
        <taxon>Dikarya</taxon>
        <taxon>Basidiomycota</taxon>
        <taxon>Agaricomycotina</taxon>
        <taxon>Agaricomycetes</taxon>
        <taxon>Cantharellales</taxon>
        <taxon>Botryobasidiaceae</taxon>
        <taxon>Botryobasidium</taxon>
    </lineage>
</organism>
<dbReference type="EMBL" id="KL198017">
    <property type="protein sequence ID" value="KDQ20772.1"/>
    <property type="molecule type" value="Genomic_DNA"/>
</dbReference>
<dbReference type="SMART" id="SM00668">
    <property type="entry name" value="CTLH"/>
    <property type="match status" value="1"/>
</dbReference>
<sequence length="402" mass="45793">MSATRIDHAGTLLLEQPFARIPYEQFRKTFRTSQKHIERELGAVQAATVDLVKRAREGTCDAAETARAIDGMIARAEGLKRKLSELHTNTTVPVQATIRRRLEDLAMVESLSSTDDPRFESWAETRLDRWLVDWALRNGREETARKLAQEKGIEKLVDIELFAEVRSVEEALNRRSCAEALAWCSDNKMGLRKMKSTLEFELRLQEYIELNRAGRTVEAMAYANKHFASWLETHNHEIMQSMGLLACKPTTSIASYKRLYDSQRWTTLTTNFRLAAYMLHALPTVPLLSLALYAGLASLKLPTCYERDAKAKNVDCPVCDERGLGELAREVPWSHHVNSVIVCRITGKIMDDENYPMCFPVQGYVYSREAMEAMAAENNGRVTCRETKETCLFSELRKVFIS</sequence>
<dbReference type="CDD" id="cd16659">
    <property type="entry name" value="RING-Ubox_Emp"/>
    <property type="match status" value="1"/>
</dbReference>
<dbReference type="InterPro" id="IPR045098">
    <property type="entry name" value="Fyv10_fam"/>
</dbReference>
<dbReference type="GO" id="GO:0043161">
    <property type="term" value="P:proteasome-mediated ubiquitin-dependent protein catabolic process"/>
    <property type="evidence" value="ECO:0007669"/>
    <property type="project" value="InterPro"/>
</dbReference>
<dbReference type="PANTHER" id="PTHR12170">
    <property type="entry name" value="MACROPHAGE ERYTHROBLAST ATTACHER-RELATED"/>
    <property type="match status" value="1"/>
</dbReference>
<dbReference type="Proteomes" id="UP000027195">
    <property type="component" value="Unassembled WGS sequence"/>
</dbReference>
<dbReference type="InParanoid" id="A0A067N9I9"/>
<evidence type="ECO:0000313" key="3">
    <source>
        <dbReference type="EMBL" id="KDQ20772.1"/>
    </source>
</evidence>
<dbReference type="GO" id="GO:0005737">
    <property type="term" value="C:cytoplasm"/>
    <property type="evidence" value="ECO:0007669"/>
    <property type="project" value="TreeGrafter"/>
</dbReference>
<dbReference type="PANTHER" id="PTHR12170:SF2">
    <property type="entry name" value="E3 UBIQUITIN-PROTEIN TRANSFERASE MAEA"/>
    <property type="match status" value="1"/>
</dbReference>
<dbReference type="GO" id="GO:0005634">
    <property type="term" value="C:nucleus"/>
    <property type="evidence" value="ECO:0007669"/>
    <property type="project" value="TreeGrafter"/>
</dbReference>
<dbReference type="PROSITE" id="PS50897">
    <property type="entry name" value="CTLH"/>
    <property type="match status" value="1"/>
</dbReference>
<dbReference type="GO" id="GO:0004842">
    <property type="term" value="F:ubiquitin-protein transferase activity"/>
    <property type="evidence" value="ECO:0007669"/>
    <property type="project" value="InterPro"/>
</dbReference>
<evidence type="ECO:0000313" key="4">
    <source>
        <dbReference type="Proteomes" id="UP000027195"/>
    </source>
</evidence>
<dbReference type="STRING" id="930990.A0A067N9I9"/>
<dbReference type="InterPro" id="IPR024964">
    <property type="entry name" value="CTLH/CRA"/>
</dbReference>
<dbReference type="InterPro" id="IPR013144">
    <property type="entry name" value="CRA_dom"/>
</dbReference>
<dbReference type="SMART" id="SM00757">
    <property type="entry name" value="CRA"/>
    <property type="match status" value="1"/>
</dbReference>
<keyword evidence="4" id="KW-1185">Reference proteome</keyword>
<dbReference type="OrthoDB" id="1933455at2759"/>
<name>A0A067N9I9_BOTB1</name>
<dbReference type="HOGENOM" id="CLU_027445_2_0_1"/>
<gene>
    <name evidence="3" type="ORF">BOTBODRAFT_26790</name>
</gene>
<feature type="domain" description="CTLH" evidence="2">
    <location>
        <begin position="162"/>
        <end position="218"/>
    </location>
</feature>
<proteinExistence type="inferred from homology"/>
<dbReference type="AlphaFoldDB" id="A0A067N9I9"/>
<evidence type="ECO:0000259" key="2">
    <source>
        <dbReference type="PROSITE" id="PS50897"/>
    </source>
</evidence>
<reference evidence="4" key="1">
    <citation type="journal article" date="2014" name="Proc. Natl. Acad. Sci. U.S.A.">
        <title>Extensive sampling of basidiomycete genomes demonstrates inadequacy of the white-rot/brown-rot paradigm for wood decay fungi.</title>
        <authorList>
            <person name="Riley R."/>
            <person name="Salamov A.A."/>
            <person name="Brown D.W."/>
            <person name="Nagy L.G."/>
            <person name="Floudas D."/>
            <person name="Held B.W."/>
            <person name="Levasseur A."/>
            <person name="Lombard V."/>
            <person name="Morin E."/>
            <person name="Otillar R."/>
            <person name="Lindquist E.A."/>
            <person name="Sun H."/>
            <person name="LaButti K.M."/>
            <person name="Schmutz J."/>
            <person name="Jabbour D."/>
            <person name="Luo H."/>
            <person name="Baker S.E."/>
            <person name="Pisabarro A.G."/>
            <person name="Walton J.D."/>
            <person name="Blanchette R.A."/>
            <person name="Henrissat B."/>
            <person name="Martin F."/>
            <person name="Cullen D."/>
            <person name="Hibbett D.S."/>
            <person name="Grigoriev I.V."/>
        </authorList>
    </citation>
    <scope>NUCLEOTIDE SEQUENCE [LARGE SCALE GENOMIC DNA]</scope>
    <source>
        <strain evidence="4">FD-172 SS1</strain>
    </source>
</reference>
<dbReference type="FunCoup" id="A0A067N9I9">
    <property type="interactions" value="471"/>
</dbReference>
<comment type="similarity">
    <text evidence="1">Belongs to the FYV10 family.</text>
</comment>
<protein>
    <recommendedName>
        <fullName evidence="2">CTLH domain-containing protein</fullName>
    </recommendedName>
</protein>
<dbReference type="GO" id="GO:0034657">
    <property type="term" value="C:GID complex"/>
    <property type="evidence" value="ECO:0007669"/>
    <property type="project" value="TreeGrafter"/>
</dbReference>
<dbReference type="Pfam" id="PF10607">
    <property type="entry name" value="CTLH"/>
    <property type="match status" value="1"/>
</dbReference>
<dbReference type="InterPro" id="IPR006595">
    <property type="entry name" value="CTLH_C"/>
</dbReference>
<evidence type="ECO:0000256" key="1">
    <source>
        <dbReference type="ARBA" id="ARBA00010615"/>
    </source>
</evidence>